<evidence type="ECO:0000256" key="5">
    <source>
        <dbReference type="ARBA" id="ARBA00023136"/>
    </source>
</evidence>
<feature type="transmembrane region" description="Helical" evidence="6">
    <location>
        <begin position="78"/>
        <end position="103"/>
    </location>
</feature>
<feature type="transmembrane region" description="Helical" evidence="6">
    <location>
        <begin position="300"/>
        <end position="324"/>
    </location>
</feature>
<feature type="transmembrane region" description="Helical" evidence="6">
    <location>
        <begin position="336"/>
        <end position="353"/>
    </location>
</feature>
<dbReference type="GO" id="GO:0005886">
    <property type="term" value="C:plasma membrane"/>
    <property type="evidence" value="ECO:0007669"/>
    <property type="project" value="UniProtKB-SubCell"/>
</dbReference>
<evidence type="ECO:0000256" key="4">
    <source>
        <dbReference type="ARBA" id="ARBA00022989"/>
    </source>
</evidence>
<feature type="transmembrane region" description="Helical" evidence="6">
    <location>
        <begin position="425"/>
        <end position="444"/>
    </location>
</feature>
<comment type="caution">
    <text evidence="7">The sequence shown here is derived from an EMBL/GenBank/DDBJ whole genome shotgun (WGS) entry which is preliminary data.</text>
</comment>
<dbReference type="EMBL" id="QPIE01000006">
    <property type="protein sequence ID" value="RCU42444.1"/>
    <property type="molecule type" value="Genomic_DNA"/>
</dbReference>
<dbReference type="PANTHER" id="PTHR30250">
    <property type="entry name" value="PST FAMILY PREDICTED COLANIC ACID TRANSPORTER"/>
    <property type="match status" value="1"/>
</dbReference>
<dbReference type="RefSeq" id="WP_114304137.1">
    <property type="nucleotide sequence ID" value="NZ_QPIE01000006.1"/>
</dbReference>
<dbReference type="PANTHER" id="PTHR30250:SF11">
    <property type="entry name" value="O-ANTIGEN TRANSPORTER-RELATED"/>
    <property type="match status" value="1"/>
</dbReference>
<feature type="transmembrane region" description="Helical" evidence="6">
    <location>
        <begin position="390"/>
        <end position="413"/>
    </location>
</feature>
<name>A0A368MYI1_9FLAO</name>
<reference evidence="7 8" key="1">
    <citation type="submission" date="2018-07" db="EMBL/GenBank/DDBJ databases">
        <title>Chryseobacterium lacus sp. nov., isolated from lake water.</title>
        <authorList>
            <person name="Li C.-M."/>
        </authorList>
    </citation>
    <scope>NUCLEOTIDE SEQUENCE [LARGE SCALE GENOMIC DNA]</scope>
    <source>
        <strain evidence="7 8">YLOS41</strain>
    </source>
</reference>
<feature type="transmembrane region" description="Helical" evidence="6">
    <location>
        <begin position="365"/>
        <end position="384"/>
    </location>
</feature>
<feature type="transmembrane region" description="Helical" evidence="6">
    <location>
        <begin position="213"/>
        <end position="235"/>
    </location>
</feature>
<keyword evidence="8" id="KW-1185">Reference proteome</keyword>
<evidence type="ECO:0000313" key="8">
    <source>
        <dbReference type="Proteomes" id="UP000252172"/>
    </source>
</evidence>
<comment type="subcellular location">
    <subcellularLocation>
        <location evidence="1">Cell membrane</location>
        <topology evidence="1">Multi-pass membrane protein</topology>
    </subcellularLocation>
</comment>
<feature type="transmembrane region" description="Helical" evidence="6">
    <location>
        <begin position="456"/>
        <end position="475"/>
    </location>
</feature>
<dbReference type="Pfam" id="PF01943">
    <property type="entry name" value="Polysacc_synt"/>
    <property type="match status" value="1"/>
</dbReference>
<sequence>MSVVARQGFKYTIIGYLGFILGALSTYFIFPFNFEFYGKLRFVLTSSEILVPIVVFGLSYANVRFFHQAQKDGKHQNLLSLSLLAVVLNFIVFVGLFFLFHYFFPQFKKEEWWSLKNLILPLVLVLSLSHVFNRYVSNYKRIVVPNIFENIFPKLANLIAFCFFIFLGMTEATAFGLFFGMFVLSLIGYASYANKLEKIQPDFSTGYVREKNLWKSILNYSFFGFLGNIGNYIAIKIDNVMIGVSLGMEELGVYATLYAIISLISIPQLGLFNISAPIINKAIAEKNMEELDRFHKKTSLSLFFLGAVLFSCILAGFPFLASFIKNGTMLRESEPVVWILGSAILIDLATGFNGNIISMSKYYRFNIVIMLFLAALTVTLNFYFLEKTNFGIVGVAMATAISLTIYNIIKVLFNYIKFKVHPLTIEMIFVSIISTLAITVAIVLPNFESNLLNLVYKPAVVLVMIGIGNYFLKLFPVEEYINKKFIRSIFKLGG</sequence>
<dbReference type="Proteomes" id="UP000252172">
    <property type="component" value="Unassembled WGS sequence"/>
</dbReference>
<proteinExistence type="predicted"/>
<feature type="transmembrane region" description="Helical" evidence="6">
    <location>
        <begin position="42"/>
        <end position="66"/>
    </location>
</feature>
<dbReference type="InterPro" id="IPR050833">
    <property type="entry name" value="Poly_Biosynth_Transport"/>
</dbReference>
<feature type="transmembrane region" description="Helical" evidence="6">
    <location>
        <begin position="173"/>
        <end position="192"/>
    </location>
</feature>
<keyword evidence="3 6" id="KW-0812">Transmembrane</keyword>
<dbReference type="AlphaFoldDB" id="A0A368MYI1"/>
<evidence type="ECO:0000256" key="1">
    <source>
        <dbReference type="ARBA" id="ARBA00004651"/>
    </source>
</evidence>
<keyword evidence="4 6" id="KW-1133">Transmembrane helix</keyword>
<feature type="transmembrane region" description="Helical" evidence="6">
    <location>
        <begin position="12"/>
        <end position="30"/>
    </location>
</feature>
<evidence type="ECO:0000256" key="2">
    <source>
        <dbReference type="ARBA" id="ARBA00022475"/>
    </source>
</evidence>
<dbReference type="OrthoDB" id="88014at2"/>
<evidence type="ECO:0000313" key="7">
    <source>
        <dbReference type="EMBL" id="RCU42444.1"/>
    </source>
</evidence>
<feature type="transmembrane region" description="Helical" evidence="6">
    <location>
        <begin position="118"/>
        <end position="136"/>
    </location>
</feature>
<gene>
    <name evidence="7" type="ORF">DQ356_08890</name>
</gene>
<keyword evidence="2" id="KW-1003">Cell membrane</keyword>
<protein>
    <submittedName>
        <fullName evidence="7">Lipopolysaccharide biosynthesis protein</fullName>
    </submittedName>
</protein>
<organism evidence="7 8">
    <name type="scientific">Chryseobacterium lacus</name>
    <dbReference type="NCBI Taxonomy" id="2058346"/>
    <lineage>
        <taxon>Bacteria</taxon>
        <taxon>Pseudomonadati</taxon>
        <taxon>Bacteroidota</taxon>
        <taxon>Flavobacteriia</taxon>
        <taxon>Flavobacteriales</taxon>
        <taxon>Weeksellaceae</taxon>
        <taxon>Chryseobacterium group</taxon>
        <taxon>Chryseobacterium</taxon>
    </lineage>
</organism>
<evidence type="ECO:0000256" key="6">
    <source>
        <dbReference type="SAM" id="Phobius"/>
    </source>
</evidence>
<accession>A0A368MYI1</accession>
<feature type="transmembrane region" description="Helical" evidence="6">
    <location>
        <begin position="148"/>
        <end position="167"/>
    </location>
</feature>
<evidence type="ECO:0000256" key="3">
    <source>
        <dbReference type="ARBA" id="ARBA00022692"/>
    </source>
</evidence>
<dbReference type="InterPro" id="IPR002797">
    <property type="entry name" value="Polysacc_synth"/>
</dbReference>
<keyword evidence="5 6" id="KW-0472">Membrane</keyword>
<feature type="transmembrane region" description="Helical" evidence="6">
    <location>
        <begin position="255"/>
        <end position="279"/>
    </location>
</feature>